<dbReference type="Pfam" id="PF05970">
    <property type="entry name" value="PIF1"/>
    <property type="match status" value="1"/>
</dbReference>
<proteinExistence type="inferred from homology"/>
<dbReference type="GO" id="GO:0043139">
    <property type="term" value="F:5'-3' DNA helicase activity"/>
    <property type="evidence" value="ECO:0007669"/>
    <property type="project" value="UniProtKB-EC"/>
</dbReference>
<keyword evidence="1" id="KW-0547">Nucleotide-binding</keyword>
<evidence type="ECO:0000259" key="3">
    <source>
        <dbReference type="Pfam" id="PF05970"/>
    </source>
</evidence>
<dbReference type="EMBL" id="JBCNJP010000010">
    <property type="protein sequence ID" value="KAK9071610.1"/>
    <property type="molecule type" value="Genomic_DNA"/>
</dbReference>
<feature type="region of interest" description="Disordered" evidence="2">
    <location>
        <begin position="133"/>
        <end position="152"/>
    </location>
</feature>
<dbReference type="Proteomes" id="UP001408789">
    <property type="component" value="Unassembled WGS sequence"/>
</dbReference>
<protein>
    <recommendedName>
        <fullName evidence="1">ATP-dependent DNA helicase</fullName>
        <ecNumber evidence="1">5.6.2.3</ecNumber>
    </recommendedName>
</protein>
<comment type="catalytic activity">
    <reaction evidence="1">
        <text>ATP + H2O = ADP + phosphate + H(+)</text>
        <dbReference type="Rhea" id="RHEA:13065"/>
        <dbReference type="ChEBI" id="CHEBI:15377"/>
        <dbReference type="ChEBI" id="CHEBI:15378"/>
        <dbReference type="ChEBI" id="CHEBI:30616"/>
        <dbReference type="ChEBI" id="CHEBI:43474"/>
        <dbReference type="ChEBI" id="CHEBI:456216"/>
        <dbReference type="EC" id="5.6.2.3"/>
    </reaction>
</comment>
<organism evidence="4 5">
    <name type="scientific">Deinandra increscens subsp. villosa</name>
    <dbReference type="NCBI Taxonomy" id="3103831"/>
    <lineage>
        <taxon>Eukaryota</taxon>
        <taxon>Viridiplantae</taxon>
        <taxon>Streptophyta</taxon>
        <taxon>Embryophyta</taxon>
        <taxon>Tracheophyta</taxon>
        <taxon>Spermatophyta</taxon>
        <taxon>Magnoliopsida</taxon>
        <taxon>eudicotyledons</taxon>
        <taxon>Gunneridae</taxon>
        <taxon>Pentapetalae</taxon>
        <taxon>asterids</taxon>
        <taxon>campanulids</taxon>
        <taxon>Asterales</taxon>
        <taxon>Asteraceae</taxon>
        <taxon>Asteroideae</taxon>
        <taxon>Heliantheae alliance</taxon>
        <taxon>Madieae</taxon>
        <taxon>Madiinae</taxon>
        <taxon>Deinandra</taxon>
    </lineage>
</organism>
<dbReference type="SUPFAM" id="SSF52540">
    <property type="entry name" value="P-loop containing nucleoside triphosphate hydrolases"/>
    <property type="match status" value="1"/>
</dbReference>
<dbReference type="GO" id="GO:0006281">
    <property type="term" value="P:DNA repair"/>
    <property type="evidence" value="ECO:0007669"/>
    <property type="project" value="UniProtKB-KW"/>
</dbReference>
<feature type="domain" description="DNA helicase Pif1-like DEAD-box helicase" evidence="3">
    <location>
        <begin position="576"/>
        <end position="728"/>
    </location>
</feature>
<dbReference type="InterPro" id="IPR027417">
    <property type="entry name" value="P-loop_NTPase"/>
</dbReference>
<accession>A0AAP0H6G0</accession>
<keyword evidence="1" id="KW-0234">DNA repair</keyword>
<feature type="compositionally biased region" description="Basic and acidic residues" evidence="2">
    <location>
        <begin position="51"/>
        <end position="70"/>
    </location>
</feature>
<dbReference type="AlphaFoldDB" id="A0AAP0H6G0"/>
<keyword evidence="1" id="KW-0067">ATP-binding</keyword>
<keyword evidence="1" id="KW-0227">DNA damage</keyword>
<evidence type="ECO:0000256" key="1">
    <source>
        <dbReference type="RuleBase" id="RU363044"/>
    </source>
</evidence>
<keyword evidence="1" id="KW-0378">Hydrolase</keyword>
<evidence type="ECO:0000256" key="2">
    <source>
        <dbReference type="SAM" id="MobiDB-lite"/>
    </source>
</evidence>
<dbReference type="EC" id="5.6.2.3" evidence="1"/>
<feature type="compositionally biased region" description="Polar residues" evidence="2">
    <location>
        <begin position="142"/>
        <end position="151"/>
    </location>
</feature>
<dbReference type="GO" id="GO:0016787">
    <property type="term" value="F:hydrolase activity"/>
    <property type="evidence" value="ECO:0007669"/>
    <property type="project" value="UniProtKB-KW"/>
</dbReference>
<sequence>MTNGHSKDRNDASTSNAEKRKEYNARHYALRRENRQPQADINVASTSSASTEKRKLSNARDYDEQRENNKVLKVGTNDVSQSNGSHMAKENVSGTPARANESTRTTTFPYVVDKSMPLTSRAEKQKEYQARYYASRKENRQPQDPNVASTSRIRHDNVEDDPYNFVYDGIPRDHHVLKAMNPCDHCGAKRFPSEFATFCCMSGKTKLANSEIPHQLYRLFTSQDEIGKTFRYHIRAYNTNFSFTSMGVTLDRTVANMREGVYTFRAHKGIYHQISPLVSNDGVPSYLQFYFYDPDTELNLRLQWPNLDRNITAIVRGVLSTNPYVNTFRSLAKLGPLDNYRVTLNASTELDQRVYNRPTTSEVAGIWVEGNDNITSYKRSIVVYGRSEHNQTIQHYGCYDPLSYPLFSPNGEEGLHPNIPRQGESMIQVQNNEDNIDEEREETNTSHRRTTVSMREDYCYKFQVRSTDNVLLFGGKLLQQFIVDLYQGIVDCVNAGEVTPNRIGRRIVLPASFIGGPRDMRRRFLDAMTIVQDDGKPDLFLTMTCNPNWPEISNNLKVCQAPQDRADLVSRVFRAKFVYDEIMRHVNSESPGVFFIDGPGGTGKTFLYKALLAEVRSRGLIALATTSSGASANNMPGGRTAHSRFKIPIKVEKNSMCNIGKQSGAAEVIRSSKLIIWDEASMAKRQAIEAVDRTLQDITGVNLPFGGKVMVMGGDFRQVLPVIKRGTQA</sequence>
<feature type="compositionally biased region" description="Polar residues" evidence="2">
    <location>
        <begin position="36"/>
        <end position="50"/>
    </location>
</feature>
<feature type="region of interest" description="Disordered" evidence="2">
    <location>
        <begin position="1"/>
        <end position="108"/>
    </location>
</feature>
<name>A0AAP0H6G0_9ASTR</name>
<evidence type="ECO:0000313" key="5">
    <source>
        <dbReference type="Proteomes" id="UP001408789"/>
    </source>
</evidence>
<dbReference type="GO" id="GO:0000723">
    <property type="term" value="P:telomere maintenance"/>
    <property type="evidence" value="ECO:0007669"/>
    <property type="project" value="InterPro"/>
</dbReference>
<gene>
    <name evidence="4" type="ORF">SSX86_008039</name>
</gene>
<dbReference type="GO" id="GO:0005524">
    <property type="term" value="F:ATP binding"/>
    <property type="evidence" value="ECO:0007669"/>
    <property type="project" value="UniProtKB-KW"/>
</dbReference>
<feature type="compositionally biased region" description="Basic and acidic residues" evidence="2">
    <location>
        <begin position="1"/>
        <end position="35"/>
    </location>
</feature>
<dbReference type="PANTHER" id="PTHR10492">
    <property type="match status" value="1"/>
</dbReference>
<keyword evidence="1" id="KW-0347">Helicase</keyword>
<reference evidence="4 5" key="1">
    <citation type="submission" date="2024-04" db="EMBL/GenBank/DDBJ databases">
        <title>The reference genome of an endangered Asteraceae, Deinandra increscens subsp. villosa, native to the Central Coast of California.</title>
        <authorList>
            <person name="Guilliams M."/>
            <person name="Hasenstab-Lehman K."/>
            <person name="Meyer R."/>
            <person name="Mcevoy S."/>
        </authorList>
    </citation>
    <scope>NUCLEOTIDE SEQUENCE [LARGE SCALE GENOMIC DNA]</scope>
    <source>
        <tissue evidence="4">Leaf</tissue>
    </source>
</reference>
<keyword evidence="1" id="KW-0233">DNA recombination</keyword>
<dbReference type="GO" id="GO:0006310">
    <property type="term" value="P:DNA recombination"/>
    <property type="evidence" value="ECO:0007669"/>
    <property type="project" value="UniProtKB-KW"/>
</dbReference>
<keyword evidence="5" id="KW-1185">Reference proteome</keyword>
<evidence type="ECO:0000313" key="4">
    <source>
        <dbReference type="EMBL" id="KAK9071610.1"/>
    </source>
</evidence>
<comment type="similarity">
    <text evidence="1">Belongs to the helicase family.</text>
</comment>
<dbReference type="Gene3D" id="3.40.50.300">
    <property type="entry name" value="P-loop containing nucleotide triphosphate hydrolases"/>
    <property type="match status" value="1"/>
</dbReference>
<comment type="caution">
    <text evidence="4">The sequence shown here is derived from an EMBL/GenBank/DDBJ whole genome shotgun (WGS) entry which is preliminary data.</text>
</comment>
<dbReference type="InterPro" id="IPR010285">
    <property type="entry name" value="DNA_helicase_pif1-like_DEAD"/>
</dbReference>
<dbReference type="PANTHER" id="PTHR10492:SF94">
    <property type="entry name" value="ATP-DEPENDENT DNA HELICASE"/>
    <property type="match status" value="1"/>
</dbReference>
<comment type="cofactor">
    <cofactor evidence="1">
        <name>Mg(2+)</name>
        <dbReference type="ChEBI" id="CHEBI:18420"/>
    </cofactor>
</comment>